<keyword evidence="1" id="KW-0732">Signal</keyword>
<gene>
    <name evidence="2" type="ORF">FEZ33_07740</name>
</gene>
<accession>A0A5R9DYG9</accession>
<organism evidence="2 3">
    <name type="scientific">Ruoffia tabacinasalis</name>
    <dbReference type="NCBI Taxonomy" id="87458"/>
    <lineage>
        <taxon>Bacteria</taxon>
        <taxon>Bacillati</taxon>
        <taxon>Bacillota</taxon>
        <taxon>Bacilli</taxon>
        <taxon>Lactobacillales</taxon>
        <taxon>Aerococcaceae</taxon>
        <taxon>Ruoffia</taxon>
    </lineage>
</organism>
<evidence type="ECO:0000313" key="2">
    <source>
        <dbReference type="EMBL" id="TLQ40613.1"/>
    </source>
</evidence>
<dbReference type="OrthoDB" id="9792987at2"/>
<reference evidence="2 3" key="1">
    <citation type="submission" date="2019-05" db="EMBL/GenBank/DDBJ databases">
        <title>The metagenome of a microbial culture collection derived from dairy environment covers the genomic content of the human microbiome.</title>
        <authorList>
            <person name="Roder T."/>
            <person name="Wuthrich D."/>
            <person name="Sattari Z."/>
            <person name="Von Ah U."/>
            <person name="Bar C."/>
            <person name="Ronchi F."/>
            <person name="Macpherson A.J."/>
            <person name="Ganal-Vonarburg S.C."/>
            <person name="Bruggmann R."/>
            <person name="Vergeres G."/>
        </authorList>
    </citation>
    <scope>NUCLEOTIDE SEQUENCE [LARGE SCALE GENOMIC DNA]</scope>
    <source>
        <strain evidence="2 3">FAM 24227</strain>
    </source>
</reference>
<dbReference type="Proteomes" id="UP000306420">
    <property type="component" value="Unassembled WGS sequence"/>
</dbReference>
<dbReference type="RefSeq" id="WP_138404833.1">
    <property type="nucleotide sequence ID" value="NZ_VBSP01000026.1"/>
</dbReference>
<proteinExistence type="predicted"/>
<feature type="chain" id="PRO_5024420777" evidence="1">
    <location>
        <begin position="25"/>
        <end position="197"/>
    </location>
</feature>
<dbReference type="PROSITE" id="PS51257">
    <property type="entry name" value="PROKAR_LIPOPROTEIN"/>
    <property type="match status" value="1"/>
</dbReference>
<dbReference type="EMBL" id="VBSP01000026">
    <property type="protein sequence ID" value="TLQ40613.1"/>
    <property type="molecule type" value="Genomic_DNA"/>
</dbReference>
<dbReference type="SUPFAM" id="SSF52833">
    <property type="entry name" value="Thioredoxin-like"/>
    <property type="match status" value="1"/>
</dbReference>
<dbReference type="InterPro" id="IPR046698">
    <property type="entry name" value="PedC-like"/>
</dbReference>
<evidence type="ECO:0000313" key="3">
    <source>
        <dbReference type="Proteomes" id="UP000306420"/>
    </source>
</evidence>
<dbReference type="Gene3D" id="3.40.30.10">
    <property type="entry name" value="Glutaredoxin"/>
    <property type="match status" value="1"/>
</dbReference>
<dbReference type="Pfam" id="PF20207">
    <property type="entry name" value="DUF6568"/>
    <property type="match status" value="1"/>
</dbReference>
<dbReference type="CDD" id="cd02947">
    <property type="entry name" value="TRX_family"/>
    <property type="match status" value="1"/>
</dbReference>
<comment type="caution">
    <text evidence="2">The sequence shown here is derived from an EMBL/GenBank/DDBJ whole genome shotgun (WGS) entry which is preliminary data.</text>
</comment>
<name>A0A5R9DYG9_9LACT</name>
<protein>
    <submittedName>
        <fullName evidence="2">Thioredoxin family protein</fullName>
    </submittedName>
</protein>
<dbReference type="AlphaFoldDB" id="A0A5R9DYG9"/>
<dbReference type="InterPro" id="IPR036249">
    <property type="entry name" value="Thioredoxin-like_sf"/>
</dbReference>
<feature type="signal peptide" evidence="1">
    <location>
        <begin position="1"/>
        <end position="24"/>
    </location>
</feature>
<evidence type="ECO:0000256" key="1">
    <source>
        <dbReference type="SAM" id="SignalP"/>
    </source>
</evidence>
<sequence>MQRFLKVIGLVMTIGLLVACSSQAEEFEHTALAGVERTNAPVTIPEDTTFLTMNEDAKGMIYESLDKIGTYAEGTQSPVDYSQIEAVQTEADYIEFLQMTSEQASLLYIGFDECPWCKAFSPKINQIASDLNVPIYYYNTRAHEQDATFQGAMQTFGVETVPYVLVMEDGEAKERISHESSMEQIEQFFTLYTEEYQ</sequence>